<sequence length="433" mass="46210">MSFLLDVLGFVLVVTIVATILRYKRRHSSLNVRSRTVGNAGVSTASFEVIRILRLAGRYIRARSQFASDEGRRDSARDYTLQLFLMKVCDRTTDQLVSAYWARRVLKGHKGFLLTKDEVDGGITAAQFLAGLDINKVEDGEGMGPWVWDNEKYVRCRGFGEVPGAKGSVGDGAKEKDSGVKAKDVEKGTEGLVVKREQLEDVVLPAVAPAVKVAKAGAAATATAPSKTGSTAPAKSTKASASASAGVATKPTTTTAATAATLPGKVPASGGTKADQALAVVRTNTTTATATAGRVRMADSTSSVSANGGAPAKTNGKKWVREDGDEGAGRKSGKEGKKRVEVERERESEFKYEHERKWSDDDGGGGFSIGHRTLDDRITIFAFIRSHIVIEAQTAQATGWVWWSPSSTIDFDYVVDHVITGVGLLVNPMFRVA</sequence>
<comment type="caution">
    <text evidence="2">The sequence shown here is derived from an EMBL/GenBank/DDBJ whole genome shotgun (WGS) entry which is preliminary data.</text>
</comment>
<feature type="region of interest" description="Disordered" evidence="1">
    <location>
        <begin position="291"/>
        <end position="342"/>
    </location>
</feature>
<evidence type="ECO:0000256" key="1">
    <source>
        <dbReference type="SAM" id="MobiDB-lite"/>
    </source>
</evidence>
<reference evidence="2 3" key="1">
    <citation type="submission" date="2020-07" db="EMBL/GenBank/DDBJ databases">
        <title>Comparative genomics of pyrophilous fungi reveals a link between fire events and developmental genes.</title>
        <authorList>
            <consortium name="DOE Joint Genome Institute"/>
            <person name="Steindorff A.S."/>
            <person name="Carver A."/>
            <person name="Calhoun S."/>
            <person name="Stillman K."/>
            <person name="Liu H."/>
            <person name="Lipzen A."/>
            <person name="Pangilinan J."/>
            <person name="Labutti K."/>
            <person name="Bruns T.D."/>
            <person name="Grigoriev I.V."/>
        </authorList>
    </citation>
    <scope>NUCLEOTIDE SEQUENCE [LARGE SCALE GENOMIC DNA]</scope>
    <source>
        <strain evidence="2 3">CBS 144469</strain>
    </source>
</reference>
<protein>
    <submittedName>
        <fullName evidence="2">Uncharacterized protein</fullName>
    </submittedName>
</protein>
<evidence type="ECO:0000313" key="2">
    <source>
        <dbReference type="EMBL" id="KAF6746416.1"/>
    </source>
</evidence>
<keyword evidence="3" id="KW-1185">Reference proteome</keyword>
<feature type="compositionally biased region" description="Basic and acidic residues" evidence="1">
    <location>
        <begin position="319"/>
        <end position="342"/>
    </location>
</feature>
<proteinExistence type="predicted"/>
<dbReference type="EMBL" id="JACGCI010000093">
    <property type="protein sequence ID" value="KAF6746416.1"/>
    <property type="molecule type" value="Genomic_DNA"/>
</dbReference>
<accession>A0A8H6HIM1</accession>
<feature type="region of interest" description="Disordered" evidence="1">
    <location>
        <begin position="219"/>
        <end position="253"/>
    </location>
</feature>
<name>A0A8H6HIM1_9AGAR</name>
<feature type="region of interest" description="Disordered" evidence="1">
    <location>
        <begin position="165"/>
        <end position="186"/>
    </location>
</feature>
<dbReference type="OrthoDB" id="3062753at2759"/>
<dbReference type="AlphaFoldDB" id="A0A8H6HIM1"/>
<gene>
    <name evidence="2" type="ORF">DFP72DRAFT_855470</name>
</gene>
<feature type="compositionally biased region" description="Basic and acidic residues" evidence="1">
    <location>
        <begin position="172"/>
        <end position="186"/>
    </location>
</feature>
<organism evidence="2 3">
    <name type="scientific">Ephemerocybe angulata</name>
    <dbReference type="NCBI Taxonomy" id="980116"/>
    <lineage>
        <taxon>Eukaryota</taxon>
        <taxon>Fungi</taxon>
        <taxon>Dikarya</taxon>
        <taxon>Basidiomycota</taxon>
        <taxon>Agaricomycotina</taxon>
        <taxon>Agaricomycetes</taxon>
        <taxon>Agaricomycetidae</taxon>
        <taxon>Agaricales</taxon>
        <taxon>Agaricineae</taxon>
        <taxon>Psathyrellaceae</taxon>
        <taxon>Ephemerocybe</taxon>
    </lineage>
</organism>
<evidence type="ECO:0000313" key="3">
    <source>
        <dbReference type="Proteomes" id="UP000521943"/>
    </source>
</evidence>
<dbReference type="Proteomes" id="UP000521943">
    <property type="component" value="Unassembled WGS sequence"/>
</dbReference>